<accession>A0A2I1MBQ0</accession>
<evidence type="ECO:0000256" key="1">
    <source>
        <dbReference type="ARBA" id="ARBA00038232"/>
    </source>
</evidence>
<protein>
    <recommendedName>
        <fullName evidence="2">Insertion element IS150 protein InsJ-like helix-turn-helix domain-containing protein</fullName>
    </recommendedName>
</protein>
<evidence type="ECO:0000313" key="3">
    <source>
        <dbReference type="EMBL" id="PKZ17550.1"/>
    </source>
</evidence>
<sequence length="71" mass="8397">MTKYSTEFKMKVVKEYLKGNMGYINLAKKYNISNESVVRRWVNAFKIQGYDGLKVSRKNKKYSLDFKLTCT</sequence>
<dbReference type="InterPro" id="IPR055247">
    <property type="entry name" value="InsJ-like_HTH"/>
</dbReference>
<comment type="similarity">
    <text evidence="1">Belongs to the IS150/IS1296 orfA family.</text>
</comment>
<dbReference type="GO" id="GO:0043565">
    <property type="term" value="F:sequence-specific DNA binding"/>
    <property type="evidence" value="ECO:0007669"/>
    <property type="project" value="InterPro"/>
</dbReference>
<dbReference type="InterPro" id="IPR010921">
    <property type="entry name" value="Trp_repressor/repl_initiator"/>
</dbReference>
<keyword evidence="4" id="KW-1185">Reference proteome</keyword>
<dbReference type="Gene3D" id="1.10.10.10">
    <property type="entry name" value="Winged helix-like DNA-binding domain superfamily/Winged helix DNA-binding domain"/>
    <property type="match status" value="1"/>
</dbReference>
<dbReference type="InterPro" id="IPR036388">
    <property type="entry name" value="WH-like_DNA-bd_sf"/>
</dbReference>
<name>A0A2I1MBQ0_9FIRM</name>
<proteinExistence type="inferred from homology"/>
<dbReference type="AlphaFoldDB" id="A0A2I1MBQ0"/>
<dbReference type="PANTHER" id="PTHR33795">
    <property type="entry name" value="INSERTION ELEMENT IS150 PROTEIN INSJ"/>
    <property type="match status" value="1"/>
</dbReference>
<dbReference type="Proteomes" id="UP000234335">
    <property type="component" value="Unassembled WGS sequence"/>
</dbReference>
<dbReference type="Pfam" id="PF13518">
    <property type="entry name" value="HTH_28"/>
    <property type="match status" value="1"/>
</dbReference>
<evidence type="ECO:0000313" key="4">
    <source>
        <dbReference type="Proteomes" id="UP000234335"/>
    </source>
</evidence>
<evidence type="ECO:0000259" key="2">
    <source>
        <dbReference type="Pfam" id="PF13518"/>
    </source>
</evidence>
<dbReference type="InterPro" id="IPR052057">
    <property type="entry name" value="IS150/IS1296_orfA-like"/>
</dbReference>
<comment type="caution">
    <text evidence="3">The sequence shown here is derived from an EMBL/GenBank/DDBJ whole genome shotgun (WGS) entry which is preliminary data.</text>
</comment>
<dbReference type="RefSeq" id="WP_101539710.1">
    <property type="nucleotide sequence ID" value="NZ_PKGS01000001.1"/>
</dbReference>
<feature type="domain" description="Insertion element IS150 protein InsJ-like helix-turn-helix" evidence="2">
    <location>
        <begin position="8"/>
        <end position="60"/>
    </location>
</feature>
<gene>
    <name evidence="3" type="ORF">CYJ34_02215</name>
</gene>
<organism evidence="3 4">
    <name type="scientific">Anaerococcus octavius</name>
    <dbReference type="NCBI Taxonomy" id="54007"/>
    <lineage>
        <taxon>Bacteria</taxon>
        <taxon>Bacillati</taxon>
        <taxon>Bacillota</taxon>
        <taxon>Tissierellia</taxon>
        <taxon>Tissierellales</taxon>
        <taxon>Peptoniphilaceae</taxon>
        <taxon>Anaerococcus</taxon>
    </lineage>
</organism>
<dbReference type="PANTHER" id="PTHR33795:SF1">
    <property type="entry name" value="INSERTION ELEMENT IS150 PROTEIN INSJ"/>
    <property type="match status" value="1"/>
</dbReference>
<reference evidence="3 4" key="1">
    <citation type="submission" date="2017-12" db="EMBL/GenBank/DDBJ databases">
        <title>Phylogenetic diversity of female urinary microbiome.</title>
        <authorList>
            <person name="Thomas-White K."/>
            <person name="Wolfe A.J."/>
        </authorList>
    </citation>
    <scope>NUCLEOTIDE SEQUENCE [LARGE SCALE GENOMIC DNA]</scope>
    <source>
        <strain evidence="3 4">UMB0119</strain>
    </source>
</reference>
<dbReference type="EMBL" id="PKGS01000001">
    <property type="protein sequence ID" value="PKZ17550.1"/>
    <property type="molecule type" value="Genomic_DNA"/>
</dbReference>
<dbReference type="SUPFAM" id="SSF48295">
    <property type="entry name" value="TrpR-like"/>
    <property type="match status" value="1"/>
</dbReference>